<accession>A0A975HMU0</accession>
<dbReference type="InterPro" id="IPR027417">
    <property type="entry name" value="P-loop_NTPase"/>
</dbReference>
<dbReference type="GO" id="GO:0030894">
    <property type="term" value="C:replisome"/>
    <property type="evidence" value="ECO:0007669"/>
    <property type="project" value="TreeGrafter"/>
</dbReference>
<evidence type="ECO:0000256" key="8">
    <source>
        <dbReference type="ARBA" id="ARBA00023235"/>
    </source>
</evidence>
<evidence type="ECO:0000256" key="3">
    <source>
        <dbReference type="ARBA" id="ARBA00022741"/>
    </source>
</evidence>
<dbReference type="AlphaFoldDB" id="A0A975HMU0"/>
<feature type="domain" description="Helicase ATP-binding" evidence="13">
    <location>
        <begin position="33"/>
        <end position="201"/>
    </location>
</feature>
<evidence type="ECO:0000256" key="7">
    <source>
        <dbReference type="ARBA" id="ARBA00023125"/>
    </source>
</evidence>
<keyword evidence="5 15" id="KW-0347">Helicase</keyword>
<dbReference type="SMART" id="SM00490">
    <property type="entry name" value="HELICc"/>
    <property type="match status" value="1"/>
</dbReference>
<dbReference type="PROSITE" id="PS51192">
    <property type="entry name" value="HELICASE_ATP_BIND_1"/>
    <property type="match status" value="1"/>
</dbReference>
<dbReference type="PANTHER" id="PTHR13710">
    <property type="entry name" value="DNA HELICASE RECQ FAMILY MEMBER"/>
    <property type="match status" value="1"/>
</dbReference>
<dbReference type="InterPro" id="IPR014001">
    <property type="entry name" value="Helicase_ATP-bd"/>
</dbReference>
<evidence type="ECO:0000259" key="14">
    <source>
        <dbReference type="PROSITE" id="PS51194"/>
    </source>
</evidence>
<geneLocation type="plasmid" evidence="15 16">
    <name>unnamed5</name>
</geneLocation>
<proteinExistence type="inferred from homology"/>
<name>A0A975HMU0_9GAMM</name>
<dbReference type="KEGG" id="pxi:J5O05_18380"/>
<keyword evidence="15" id="KW-0614">Plasmid</keyword>
<sequence length="660" mass="74835">MERFDEHIDARLDTSLRQHFGFSSFRSGQRETMTHLLNGQSAIAIFPTGSGKSLCYQLPALLLPKLTLVVSPLLALMQDQVAFLRSKGIAAASIESSQSKAEQQHIMAQIQSGELKILMVSVERLKNERFRQWIANIPISMLVVDEAHCISEWGHNFRPDYIKLPFYQQQLQIPQVLLLTATATKKVQMDMAQRFAISPNNIIQTGFYRPNLHLSVVPKSPDEKMPYLVKALSKKTGASIVYVSLQQQAEDVAKQLQAAGLKAKAYHAGMDDTTRQAVQAAFMADEIDVVVATIAFGMGVDKSNIRFVVHYELPKSLENYAQEIGRAGRDGEQSFCVVLGSLDGLNTLENFIYGDTPEAQSIENLLSLITNEVDNDNQWHVVDSRVSTETDIKQLVLKTLLVQLELRGVLAAQYAFYAQMRFKLLVTEKQLFSHFDESRQMTLQTIFRFSEMKRSWATIDVEGLFNQGQIDNAKLLTIMEYLQQKGLIEFESKVLTQVYRVDKQALAEQALQGELTNYFQEKEKAEIKRIHTMLRFFQSARCLSRNLCDYFSDAQGPNHCGHCSVCQGKVAIFEQYEQAQWPSDEALRETIFRMNKHLAQAGEKASPRLRTRFLSGLLTPKMSRFKLRQMPGFGSCEKHRFADIEATLKRLGIFGIIEES</sequence>
<dbReference type="Gene3D" id="1.10.10.10">
    <property type="entry name" value="Winged helix-like DNA-binding domain superfamily/Winged helix DNA-binding domain"/>
    <property type="match status" value="1"/>
</dbReference>
<protein>
    <recommendedName>
        <fullName evidence="11">ATP-dependent DNA helicase RecQ</fullName>
        <ecNumber evidence="10">5.6.2.4</ecNumber>
    </recommendedName>
    <alternativeName>
        <fullName evidence="12">DNA 3'-5' helicase RecQ</fullName>
    </alternativeName>
</protein>
<dbReference type="SUPFAM" id="SSF52540">
    <property type="entry name" value="P-loop containing nucleoside triphosphate hydrolases"/>
    <property type="match status" value="1"/>
</dbReference>
<keyword evidence="8" id="KW-0413">Isomerase</keyword>
<dbReference type="GO" id="GO:0006310">
    <property type="term" value="P:DNA recombination"/>
    <property type="evidence" value="ECO:0007669"/>
    <property type="project" value="InterPro"/>
</dbReference>
<dbReference type="GO" id="GO:0006281">
    <property type="term" value="P:DNA repair"/>
    <property type="evidence" value="ECO:0007669"/>
    <property type="project" value="TreeGrafter"/>
</dbReference>
<dbReference type="GO" id="GO:0016787">
    <property type="term" value="F:hydrolase activity"/>
    <property type="evidence" value="ECO:0007669"/>
    <property type="project" value="UniProtKB-KW"/>
</dbReference>
<keyword evidence="6" id="KW-0067">ATP-binding</keyword>
<dbReference type="PROSITE" id="PS00690">
    <property type="entry name" value="DEAH_ATP_HELICASE"/>
    <property type="match status" value="1"/>
</dbReference>
<keyword evidence="2" id="KW-0479">Metal-binding</keyword>
<dbReference type="NCBIfam" id="TIGR00614">
    <property type="entry name" value="recQ_fam"/>
    <property type="match status" value="1"/>
</dbReference>
<dbReference type="PANTHER" id="PTHR13710:SF105">
    <property type="entry name" value="ATP-DEPENDENT DNA HELICASE Q1"/>
    <property type="match status" value="1"/>
</dbReference>
<dbReference type="InterPro" id="IPR032284">
    <property type="entry name" value="RecQ_Zn-bd"/>
</dbReference>
<keyword evidence="16" id="KW-1185">Reference proteome</keyword>
<gene>
    <name evidence="15" type="ORF">J5O05_18380</name>
</gene>
<evidence type="ECO:0000256" key="6">
    <source>
        <dbReference type="ARBA" id="ARBA00022840"/>
    </source>
</evidence>
<evidence type="ECO:0000256" key="11">
    <source>
        <dbReference type="ARBA" id="ARBA00044535"/>
    </source>
</evidence>
<feature type="domain" description="Helicase C-terminal" evidence="14">
    <location>
        <begin position="224"/>
        <end position="393"/>
    </location>
</feature>
<evidence type="ECO:0000313" key="15">
    <source>
        <dbReference type="EMBL" id="QTH73463.1"/>
    </source>
</evidence>
<dbReference type="SMART" id="SM00487">
    <property type="entry name" value="DEXDc"/>
    <property type="match status" value="1"/>
</dbReference>
<dbReference type="EMBL" id="CP072135">
    <property type="protein sequence ID" value="QTH73463.1"/>
    <property type="molecule type" value="Genomic_DNA"/>
</dbReference>
<dbReference type="Proteomes" id="UP000664904">
    <property type="component" value="Plasmid unnamed5"/>
</dbReference>
<dbReference type="GO" id="GO:0046872">
    <property type="term" value="F:metal ion binding"/>
    <property type="evidence" value="ECO:0007669"/>
    <property type="project" value="UniProtKB-KW"/>
</dbReference>
<dbReference type="InterPro" id="IPR036388">
    <property type="entry name" value="WH-like_DNA-bd_sf"/>
</dbReference>
<keyword evidence="4" id="KW-0378">Hydrolase</keyword>
<evidence type="ECO:0000256" key="5">
    <source>
        <dbReference type="ARBA" id="ARBA00022806"/>
    </source>
</evidence>
<evidence type="ECO:0000256" key="2">
    <source>
        <dbReference type="ARBA" id="ARBA00022723"/>
    </source>
</evidence>
<dbReference type="InterPro" id="IPR001650">
    <property type="entry name" value="Helicase_C-like"/>
</dbReference>
<evidence type="ECO:0000256" key="9">
    <source>
        <dbReference type="ARBA" id="ARBA00034617"/>
    </source>
</evidence>
<dbReference type="Pfam" id="PF00270">
    <property type="entry name" value="DEAD"/>
    <property type="match status" value="1"/>
</dbReference>
<dbReference type="InterPro" id="IPR011545">
    <property type="entry name" value="DEAD/DEAH_box_helicase_dom"/>
</dbReference>
<dbReference type="CDD" id="cd18018">
    <property type="entry name" value="DEXHc_RecQ4-like"/>
    <property type="match status" value="1"/>
</dbReference>
<dbReference type="Gene3D" id="3.40.50.300">
    <property type="entry name" value="P-loop containing nucleotide triphosphate hydrolases"/>
    <property type="match status" value="2"/>
</dbReference>
<evidence type="ECO:0000256" key="1">
    <source>
        <dbReference type="ARBA" id="ARBA00005446"/>
    </source>
</evidence>
<evidence type="ECO:0000313" key="16">
    <source>
        <dbReference type="Proteomes" id="UP000664904"/>
    </source>
</evidence>
<dbReference type="Pfam" id="PF16124">
    <property type="entry name" value="RecQ_Zn_bind"/>
    <property type="match status" value="1"/>
</dbReference>
<dbReference type="EC" id="5.6.2.4" evidence="10"/>
<comment type="similarity">
    <text evidence="1">Belongs to the helicase family. RecQ subfamily.</text>
</comment>
<dbReference type="GO" id="GO:0005737">
    <property type="term" value="C:cytoplasm"/>
    <property type="evidence" value="ECO:0007669"/>
    <property type="project" value="TreeGrafter"/>
</dbReference>
<reference evidence="15" key="1">
    <citation type="submission" date="2021-03" db="EMBL/GenBank/DDBJ databases">
        <title>Complete Genome of Pseudoalteromonas xiamenensis STKMTI.2, a new potential marine bacterium producing anti-Vibrio compounds.</title>
        <authorList>
            <person name="Handayani D.P."/>
            <person name="Isnansetyo A."/>
            <person name="Istiqomah I."/>
            <person name="Jumina J."/>
        </authorList>
    </citation>
    <scope>NUCLEOTIDE SEQUENCE</scope>
    <source>
        <strain evidence="15">STKMTI.2</strain>
        <plasmid evidence="15">unnamed5</plasmid>
    </source>
</reference>
<organism evidence="15 16">
    <name type="scientific">Pseudoalteromonas xiamenensis</name>
    <dbReference type="NCBI Taxonomy" id="882626"/>
    <lineage>
        <taxon>Bacteria</taxon>
        <taxon>Pseudomonadati</taxon>
        <taxon>Pseudomonadota</taxon>
        <taxon>Gammaproteobacteria</taxon>
        <taxon>Alteromonadales</taxon>
        <taxon>Pseudoalteromonadaceae</taxon>
        <taxon>Pseudoalteromonas</taxon>
    </lineage>
</organism>
<comment type="catalytic activity">
    <reaction evidence="9">
        <text>Couples ATP hydrolysis with the unwinding of duplex DNA by translocating in the 3'-5' direction.</text>
        <dbReference type="EC" id="5.6.2.4"/>
    </reaction>
</comment>
<dbReference type="InterPro" id="IPR002464">
    <property type="entry name" value="DNA/RNA_helicase_DEAH_CS"/>
</dbReference>
<dbReference type="GO" id="GO:0043590">
    <property type="term" value="C:bacterial nucleoid"/>
    <property type="evidence" value="ECO:0007669"/>
    <property type="project" value="TreeGrafter"/>
</dbReference>
<evidence type="ECO:0000259" key="13">
    <source>
        <dbReference type="PROSITE" id="PS51192"/>
    </source>
</evidence>
<dbReference type="GO" id="GO:0043138">
    <property type="term" value="F:3'-5' DNA helicase activity"/>
    <property type="evidence" value="ECO:0007669"/>
    <property type="project" value="UniProtKB-EC"/>
</dbReference>
<dbReference type="CDD" id="cd18794">
    <property type="entry name" value="SF2_C_RecQ"/>
    <property type="match status" value="1"/>
</dbReference>
<dbReference type="InterPro" id="IPR004589">
    <property type="entry name" value="DNA_helicase_ATP-dep_RecQ"/>
</dbReference>
<dbReference type="GO" id="GO:0003677">
    <property type="term" value="F:DNA binding"/>
    <property type="evidence" value="ECO:0007669"/>
    <property type="project" value="UniProtKB-KW"/>
</dbReference>
<evidence type="ECO:0000256" key="12">
    <source>
        <dbReference type="ARBA" id="ARBA00044550"/>
    </source>
</evidence>
<dbReference type="GO" id="GO:0009378">
    <property type="term" value="F:four-way junction helicase activity"/>
    <property type="evidence" value="ECO:0007669"/>
    <property type="project" value="TreeGrafter"/>
</dbReference>
<dbReference type="Pfam" id="PF00271">
    <property type="entry name" value="Helicase_C"/>
    <property type="match status" value="1"/>
</dbReference>
<keyword evidence="3" id="KW-0547">Nucleotide-binding</keyword>
<dbReference type="GO" id="GO:0005524">
    <property type="term" value="F:ATP binding"/>
    <property type="evidence" value="ECO:0007669"/>
    <property type="project" value="UniProtKB-KW"/>
</dbReference>
<evidence type="ECO:0000256" key="10">
    <source>
        <dbReference type="ARBA" id="ARBA00034808"/>
    </source>
</evidence>
<dbReference type="FunFam" id="3.40.50.300:FF:001389">
    <property type="entry name" value="ATP-dependent DNA helicase RecQ"/>
    <property type="match status" value="1"/>
</dbReference>
<dbReference type="PROSITE" id="PS51194">
    <property type="entry name" value="HELICASE_CTER"/>
    <property type="match status" value="1"/>
</dbReference>
<keyword evidence="7" id="KW-0238">DNA-binding</keyword>
<evidence type="ECO:0000256" key="4">
    <source>
        <dbReference type="ARBA" id="ARBA00022801"/>
    </source>
</evidence>
<dbReference type="RefSeq" id="WP_208845075.1">
    <property type="nucleotide sequence ID" value="NZ_CP072135.1"/>
</dbReference>